<comment type="caution">
    <text evidence="1">The sequence shown here is derived from an EMBL/GenBank/DDBJ whole genome shotgun (WGS) entry which is preliminary data.</text>
</comment>
<gene>
    <name evidence="1" type="ORF">FEG63_04040</name>
</gene>
<organism evidence="1 2">
    <name type="scientific">Mycolicibacterium sphagni</name>
    <dbReference type="NCBI Taxonomy" id="1786"/>
    <lineage>
        <taxon>Bacteria</taxon>
        <taxon>Bacillati</taxon>
        <taxon>Actinomycetota</taxon>
        <taxon>Actinomycetes</taxon>
        <taxon>Mycobacteriales</taxon>
        <taxon>Mycobacteriaceae</taxon>
        <taxon>Mycolicibacterium</taxon>
    </lineage>
</organism>
<sequence>MTQRYVFPGYTIGAAATMEVGKVCTSGTYDQPLSNQGPAVFQAIPNTMAYRPVYVAETGITCWNVGGIFGSGIAYYCKIRNENPSPVGFDLHMVTFGDEPIGELTWETARDLNATPLAEVFANVKFGVLWGPHGVAATALQAPDAAPAFVPGPGQSFHVVDVTEDLAKIRDVEELHAKLQTLLKKDK</sequence>
<dbReference type="Proteomes" id="UP000708347">
    <property type="component" value="Unassembled WGS sequence"/>
</dbReference>
<keyword evidence="2" id="KW-1185">Reference proteome</keyword>
<reference evidence="1 2" key="1">
    <citation type="submission" date="2019-05" db="EMBL/GenBank/DDBJ databases">
        <title>Mycolicibacterium sphagni ENV482 genome assembly.</title>
        <authorList>
            <person name="Chen W."/>
            <person name="Faulkner N.W."/>
            <person name="Hyman M.R."/>
        </authorList>
    </citation>
    <scope>NUCLEOTIDE SEQUENCE [LARGE SCALE GENOMIC DNA]</scope>
    <source>
        <strain evidence="1 2">ENV482</strain>
    </source>
</reference>
<name>A0ABX2JSB8_9MYCO</name>
<proteinExistence type="predicted"/>
<dbReference type="EMBL" id="VBSB01000003">
    <property type="protein sequence ID" value="NTY58724.1"/>
    <property type="molecule type" value="Genomic_DNA"/>
</dbReference>
<protein>
    <submittedName>
        <fullName evidence="1">Uncharacterized protein</fullName>
    </submittedName>
</protein>
<dbReference type="RefSeq" id="WP_174396667.1">
    <property type="nucleotide sequence ID" value="NZ_VBSB01000003.1"/>
</dbReference>
<evidence type="ECO:0000313" key="1">
    <source>
        <dbReference type="EMBL" id="NTY58724.1"/>
    </source>
</evidence>
<accession>A0ABX2JSB8</accession>
<evidence type="ECO:0000313" key="2">
    <source>
        <dbReference type="Proteomes" id="UP000708347"/>
    </source>
</evidence>